<keyword evidence="2" id="KW-1133">Transmembrane helix</keyword>
<keyword evidence="4" id="KW-1185">Reference proteome</keyword>
<name>A0A8S1HNA3_9PELO</name>
<feature type="compositionally biased region" description="Low complexity" evidence="1">
    <location>
        <begin position="30"/>
        <end position="41"/>
    </location>
</feature>
<feature type="transmembrane region" description="Helical" evidence="2">
    <location>
        <begin position="278"/>
        <end position="300"/>
    </location>
</feature>
<dbReference type="AlphaFoldDB" id="A0A8S1HNA3"/>
<feature type="region of interest" description="Disordered" evidence="1">
    <location>
        <begin position="1"/>
        <end position="44"/>
    </location>
</feature>
<organism evidence="3 4">
    <name type="scientific">Caenorhabditis auriculariae</name>
    <dbReference type="NCBI Taxonomy" id="2777116"/>
    <lineage>
        <taxon>Eukaryota</taxon>
        <taxon>Metazoa</taxon>
        <taxon>Ecdysozoa</taxon>
        <taxon>Nematoda</taxon>
        <taxon>Chromadorea</taxon>
        <taxon>Rhabditida</taxon>
        <taxon>Rhabditina</taxon>
        <taxon>Rhabditomorpha</taxon>
        <taxon>Rhabditoidea</taxon>
        <taxon>Rhabditidae</taxon>
        <taxon>Peloderinae</taxon>
        <taxon>Caenorhabditis</taxon>
    </lineage>
</organism>
<dbReference type="Proteomes" id="UP000835052">
    <property type="component" value="Unassembled WGS sequence"/>
</dbReference>
<evidence type="ECO:0000256" key="1">
    <source>
        <dbReference type="SAM" id="MobiDB-lite"/>
    </source>
</evidence>
<reference evidence="3" key="1">
    <citation type="submission" date="2020-10" db="EMBL/GenBank/DDBJ databases">
        <authorList>
            <person name="Kikuchi T."/>
        </authorList>
    </citation>
    <scope>NUCLEOTIDE SEQUENCE</scope>
    <source>
        <strain evidence="3">NKZ352</strain>
    </source>
</reference>
<keyword evidence="2" id="KW-0472">Membrane</keyword>
<sequence length="403" mass="43579">MSWDVDRWSLHTSTSPPRGRNRNGSVLRHPTAPLSAPTSAPGWLGTTTDGTKDAWIWFGTKPIALILIFLAWPSQSSAQDQCCKKMILSYPSGDAIPPECSKNVKCTEAPVMIEDTDSQATAVGNFLSSATKIGTLSVINNKDKMMALSQVTALIHKGPGPAVFLDNAKLEDNSFKKLKTLTVENLQPYCNGAKLIDIQGPLDATVKKRLDKILNETLAPCKSLKDTGSSGGSASSSSPCSSSSAGQNNHLITCPSCPSCSQMLVDADFNACSPIKKYMAIGVIIALFVLLVAMAFYAFIMRVPNSWQQAAARQEPSSMNEKPTEPFSRTAAGLEHVAEPIGPIWDQQFLVALVRLVTLTVSETPDPGVRDLLVLTRILSNSDRTPTDLMISRVDRRALNSWE</sequence>
<evidence type="ECO:0000313" key="3">
    <source>
        <dbReference type="EMBL" id="CAD6196692.1"/>
    </source>
</evidence>
<gene>
    <name evidence="3" type="ORF">CAUJ_LOCUS12604</name>
</gene>
<dbReference type="EMBL" id="CAJGYM010000077">
    <property type="protein sequence ID" value="CAD6196692.1"/>
    <property type="molecule type" value="Genomic_DNA"/>
</dbReference>
<keyword evidence="2" id="KW-0812">Transmembrane</keyword>
<accession>A0A8S1HNA3</accession>
<comment type="caution">
    <text evidence="3">The sequence shown here is derived from an EMBL/GenBank/DDBJ whole genome shotgun (WGS) entry which is preliminary data.</text>
</comment>
<evidence type="ECO:0000313" key="4">
    <source>
        <dbReference type="Proteomes" id="UP000835052"/>
    </source>
</evidence>
<proteinExistence type="predicted"/>
<protein>
    <submittedName>
        <fullName evidence="3">Uncharacterized protein</fullName>
    </submittedName>
</protein>
<evidence type="ECO:0000256" key="2">
    <source>
        <dbReference type="SAM" id="Phobius"/>
    </source>
</evidence>